<organism evidence="3">
    <name type="scientific">Anopheles atroparvus</name>
    <name type="common">European mosquito</name>
    <dbReference type="NCBI Taxonomy" id="41427"/>
    <lineage>
        <taxon>Eukaryota</taxon>
        <taxon>Metazoa</taxon>
        <taxon>Ecdysozoa</taxon>
        <taxon>Arthropoda</taxon>
        <taxon>Hexapoda</taxon>
        <taxon>Insecta</taxon>
        <taxon>Pterygota</taxon>
        <taxon>Neoptera</taxon>
        <taxon>Endopterygota</taxon>
        <taxon>Diptera</taxon>
        <taxon>Nematocera</taxon>
        <taxon>Culicoidea</taxon>
        <taxon>Culicidae</taxon>
        <taxon>Anophelinae</taxon>
        <taxon>Anopheles</taxon>
    </lineage>
</organism>
<dbReference type="SUPFAM" id="SSF48065">
    <property type="entry name" value="DBL homology domain (DH-domain)"/>
    <property type="match status" value="1"/>
</dbReference>
<dbReference type="PROSITE" id="PS50010">
    <property type="entry name" value="DH_2"/>
    <property type="match status" value="1"/>
</dbReference>
<dbReference type="Pfam" id="PF00621">
    <property type="entry name" value="RhoGEF"/>
    <property type="match status" value="1"/>
</dbReference>
<dbReference type="InterPro" id="IPR039919">
    <property type="entry name" value="ARHGEF10/ARHGEF17"/>
</dbReference>
<dbReference type="PANTHER" id="PTHR12877:SF7">
    <property type="entry name" value="RHO GUANINE NUCLEOTIDE EXCHANGE FACTOR 10-LIKE PROTEIN"/>
    <property type="match status" value="1"/>
</dbReference>
<dbReference type="AlphaFoldDB" id="A0A182JFA4"/>
<name>A0A182JFA4_ANOAO</name>
<feature type="region of interest" description="Disordered" evidence="2">
    <location>
        <begin position="1"/>
        <end position="23"/>
    </location>
</feature>
<dbReference type="GO" id="GO:0005085">
    <property type="term" value="F:guanyl-nucleotide exchange factor activity"/>
    <property type="evidence" value="ECO:0007669"/>
    <property type="project" value="UniProtKB-KW"/>
</dbReference>
<evidence type="ECO:0000256" key="1">
    <source>
        <dbReference type="ARBA" id="ARBA00022658"/>
    </source>
</evidence>
<dbReference type="VEuPathDB" id="VectorBase:AATE016998"/>
<dbReference type="PANTHER" id="PTHR12877">
    <property type="entry name" value="RHO GUANINE NUCLEOTIDE EXCHANGE FACTOR"/>
    <property type="match status" value="1"/>
</dbReference>
<dbReference type="STRING" id="41427.A0A182JFA4"/>
<dbReference type="SUPFAM" id="SSF50998">
    <property type="entry name" value="Quinoprotein alcohol dehydrogenase-like"/>
    <property type="match status" value="1"/>
</dbReference>
<evidence type="ECO:0000313" key="3">
    <source>
        <dbReference type="EnsemblMetazoa" id="AATE016998-PA.1"/>
    </source>
</evidence>
<dbReference type="InterPro" id="IPR011047">
    <property type="entry name" value="Quinoprotein_ADH-like_sf"/>
</dbReference>
<feature type="region of interest" description="Disordered" evidence="2">
    <location>
        <begin position="871"/>
        <end position="899"/>
    </location>
</feature>
<dbReference type="InterPro" id="IPR035899">
    <property type="entry name" value="DBL_dom_sf"/>
</dbReference>
<reference evidence="3" key="1">
    <citation type="submission" date="2022-08" db="UniProtKB">
        <authorList>
            <consortium name="EnsemblMetazoa"/>
        </authorList>
    </citation>
    <scope>IDENTIFICATION</scope>
    <source>
        <strain evidence="3">EBRO</strain>
    </source>
</reference>
<accession>A0A182JFA4</accession>
<dbReference type="SMART" id="SM00325">
    <property type="entry name" value="RhoGEF"/>
    <property type="match status" value="1"/>
</dbReference>
<protein>
    <submittedName>
        <fullName evidence="3">Uncharacterized protein</fullName>
    </submittedName>
</protein>
<evidence type="ECO:0000256" key="2">
    <source>
        <dbReference type="SAM" id="MobiDB-lite"/>
    </source>
</evidence>
<dbReference type="GO" id="GO:0051496">
    <property type="term" value="P:positive regulation of stress fiber assembly"/>
    <property type="evidence" value="ECO:0007669"/>
    <property type="project" value="TreeGrafter"/>
</dbReference>
<feature type="compositionally biased region" description="Polar residues" evidence="2">
    <location>
        <begin position="932"/>
        <end position="944"/>
    </location>
</feature>
<feature type="region of interest" description="Disordered" evidence="2">
    <location>
        <begin position="932"/>
        <end position="974"/>
    </location>
</feature>
<proteinExistence type="predicted"/>
<dbReference type="Pfam" id="PF19056">
    <property type="entry name" value="WD40_2"/>
    <property type="match status" value="1"/>
</dbReference>
<dbReference type="Pfam" id="PF19057">
    <property type="entry name" value="PH_19"/>
    <property type="match status" value="1"/>
</dbReference>
<dbReference type="Gene3D" id="1.20.900.10">
    <property type="entry name" value="Dbl homology (DH) domain"/>
    <property type="match status" value="1"/>
</dbReference>
<dbReference type="InterPro" id="IPR000219">
    <property type="entry name" value="DH_dom"/>
</dbReference>
<dbReference type="GO" id="GO:0030036">
    <property type="term" value="P:actin cytoskeleton organization"/>
    <property type="evidence" value="ECO:0007669"/>
    <property type="project" value="TreeGrafter"/>
</dbReference>
<dbReference type="EnsemblMetazoa" id="AATE016998-RA">
    <property type="protein sequence ID" value="AATE016998-PA.1"/>
    <property type="gene ID" value="AATE016998"/>
</dbReference>
<sequence>MADKDRIGAEGRPPSGSNTSSMARRFFSFRRSPASVFRLTRMLATRRNTTRSSPNQAAPLPIPLMRFNELTPPIHLEKPLWPTTDRLRRWTMLEDMIKYEGHYLHTLIVLTLDCYDELIQDQTILPRSKAREIFAYLSEMRVLHQHFRVWIAEGARHWNEREMVGWFFGALLEQPALLNVYTMFVANYKRAITVAEPELMNRGKFCNFMESRLRHVEPKLTFEDFFMKPIQRMVHMERHICEMLRETPLDHPDLPMLRLCSRRAKYIVSELDVLEGHISLLRSVLEPEFPAILPTAANVTKRRQSQLLHCEELCKVVYNRRGVRKEKIYRIYLLNDRVVYAAVLNVKLPCGRVQQMLRLKWILPLAEIEFHTVSTRGALHSHEASDPDPYMEMVRLLLDSSILSKIGSLVDTLHHSFSGLSLSTVERMVNKCGIEMERIDHDARIADECYDSRQLLVSPRQDTSLVSRGKTHLVQFPDPEAKWRWYCHARLAQRALHSAPYSSVWWTDVNQLFATNEPVFVDKLSPGCPPQSTLACWCYYAPNTIAPPYFALPLWGWLENRNTLWICTHNGPNTTVTLYTHELLSNTLVQRTQFFLDDVHVECIAYVPQGRVVLDDVSTEETVWMGSKNRLMIYSGSYPLVDKQLVSRSMKGRPVQMLHHKDRVYVGLHNGSVLIYHMSPTNWIVQMPLVVSVDVHPIASLLTINGQLYVASGTSVSMIDGQTDRLCGKIKDEDEQGDPDAHALSTPIICMAYSVNGMWLVRHKSSIVSLYRLSPWKHLQDIDVTGPVRRFSPVICQAMCEGNIFVTSIALVDNSLWIGTSVGVTMMMALPMRRNVPLIGNFLYGAKHGHLANVSMLLPLTTGSCHSEGEAGYEAFDFPSTSNADDGDDGTPPLPTDNECDSTLSLYDTVWTPSERSSGQESADIELSPASASYTGTIPKQPKQTAAWHPPESKPTARGSPSSTGTIPKPSERALLAPEPRPVCAHEDFTNSPYSVLILAGGEGYLNWHKWDTMDTSTHPMRSRVGPPTLEFEDDYNFKNSHIVVWEKRFDKAFQKFA</sequence>
<keyword evidence="1" id="KW-0344">Guanine-nucleotide releasing factor</keyword>